<evidence type="ECO:0000259" key="1">
    <source>
        <dbReference type="Pfam" id="PF08346"/>
    </source>
</evidence>
<accession>A0A2A8GZX8</accession>
<gene>
    <name evidence="2" type="ORF">CN585_30455</name>
</gene>
<dbReference type="AlphaFoldDB" id="A0A2A8GZX8"/>
<dbReference type="Proteomes" id="UP000220841">
    <property type="component" value="Unassembled WGS sequence"/>
</dbReference>
<sequence>MGGFMMSELTIKDKPDFKLFEDGIVRVMETDTGEKVVNARDLYEGLRVKEKFTEWIARKIKDYDFVKNVDFISFSEKSEKPKGGRPTQEYILRLGMAKELAMVQNNEQGRKVRRYFIEVEERANGKKQPAPRKKSVNLVFRQEMDIAKTMAGITGVKEGIAYAVAMERVEQKTGEDFSSYKRLLPTATHETGCLNPTQIGERIGVKARRVNQLLLEMGLQAKIDIEWRVTDEGK</sequence>
<dbReference type="PANTHER" id="PTHR36180:SF1">
    <property type="entry name" value="ANTA_ANTB ANTIREPRESSOR DOMAIN-CONTAINING PROTEIN"/>
    <property type="match status" value="1"/>
</dbReference>
<dbReference type="Pfam" id="PF08346">
    <property type="entry name" value="AntA"/>
    <property type="match status" value="1"/>
</dbReference>
<evidence type="ECO:0000313" key="2">
    <source>
        <dbReference type="EMBL" id="PEP85325.1"/>
    </source>
</evidence>
<protein>
    <recommendedName>
        <fullName evidence="1">AntA/AntB antirepressor domain-containing protein</fullName>
    </recommendedName>
</protein>
<name>A0A2A8GZX8_9BACI</name>
<feature type="non-terminal residue" evidence="2">
    <location>
        <position position="234"/>
    </location>
</feature>
<dbReference type="EMBL" id="NUBY01000366">
    <property type="protein sequence ID" value="PEP85325.1"/>
    <property type="molecule type" value="Genomic_DNA"/>
</dbReference>
<proteinExistence type="predicted"/>
<dbReference type="InterPro" id="IPR013557">
    <property type="entry name" value="AntA/B_antirep"/>
</dbReference>
<evidence type="ECO:0000313" key="3">
    <source>
        <dbReference type="Proteomes" id="UP000220841"/>
    </source>
</evidence>
<comment type="caution">
    <text evidence="2">The sequence shown here is derived from an EMBL/GenBank/DDBJ whole genome shotgun (WGS) entry which is preliminary data.</text>
</comment>
<organism evidence="2 3">
    <name type="scientific">Bacillus toyonensis</name>
    <dbReference type="NCBI Taxonomy" id="155322"/>
    <lineage>
        <taxon>Bacteria</taxon>
        <taxon>Bacillati</taxon>
        <taxon>Bacillota</taxon>
        <taxon>Bacilli</taxon>
        <taxon>Bacillales</taxon>
        <taxon>Bacillaceae</taxon>
        <taxon>Bacillus</taxon>
        <taxon>Bacillus cereus group</taxon>
    </lineage>
</organism>
<reference evidence="2 3" key="1">
    <citation type="submission" date="2017-09" db="EMBL/GenBank/DDBJ databases">
        <title>Large-scale bioinformatics analysis of Bacillus genomes uncovers conserved roles of natural products in bacterial physiology.</title>
        <authorList>
            <consortium name="Agbiome Team Llc"/>
            <person name="Bleich R.M."/>
            <person name="Grubbs K.J."/>
            <person name="Santa Maria K.C."/>
            <person name="Allen S.E."/>
            <person name="Farag S."/>
            <person name="Shank E.A."/>
            <person name="Bowers A."/>
        </authorList>
    </citation>
    <scope>NUCLEOTIDE SEQUENCE [LARGE SCALE GENOMIC DNA]</scope>
    <source>
        <strain evidence="2 3">AFS021349</strain>
    </source>
</reference>
<dbReference type="PANTHER" id="PTHR36180">
    <property type="entry name" value="DNA-BINDING PROTEIN-RELATED-RELATED"/>
    <property type="match status" value="1"/>
</dbReference>
<feature type="domain" description="AntA/AntB antirepressor" evidence="1">
    <location>
        <begin position="37"/>
        <end position="106"/>
    </location>
</feature>